<evidence type="ECO:0000313" key="8">
    <source>
        <dbReference type="EMBL" id="MUG73314.1"/>
    </source>
</evidence>
<proteinExistence type="inferred from homology"/>
<feature type="domain" description="VTT" evidence="7">
    <location>
        <begin position="137"/>
        <end position="256"/>
    </location>
</feature>
<comment type="subcellular location">
    <subcellularLocation>
        <location evidence="1 6">Cell membrane</location>
        <topology evidence="1 6">Multi-pass membrane protein</topology>
    </subcellularLocation>
</comment>
<dbReference type="AlphaFoldDB" id="A0A7X3CVQ1"/>
<organism evidence="8 9">
    <name type="scientific">Paenibacillus validus</name>
    <dbReference type="NCBI Taxonomy" id="44253"/>
    <lineage>
        <taxon>Bacteria</taxon>
        <taxon>Bacillati</taxon>
        <taxon>Bacillota</taxon>
        <taxon>Bacilli</taxon>
        <taxon>Bacillales</taxon>
        <taxon>Paenibacillaceae</taxon>
        <taxon>Paenibacillus</taxon>
    </lineage>
</organism>
<dbReference type="InterPro" id="IPR015414">
    <property type="entry name" value="TMEM64"/>
</dbReference>
<keyword evidence="2 6" id="KW-1003">Cell membrane</keyword>
<evidence type="ECO:0000256" key="2">
    <source>
        <dbReference type="ARBA" id="ARBA00022475"/>
    </source>
</evidence>
<feature type="transmembrane region" description="Helical" evidence="6">
    <location>
        <begin position="157"/>
        <end position="178"/>
    </location>
</feature>
<evidence type="ECO:0000259" key="7">
    <source>
        <dbReference type="Pfam" id="PF09335"/>
    </source>
</evidence>
<dbReference type="EMBL" id="WNZX01000024">
    <property type="protein sequence ID" value="MUG73314.1"/>
    <property type="molecule type" value="Genomic_DNA"/>
</dbReference>
<accession>A0A7X3CVQ1</accession>
<evidence type="ECO:0000256" key="6">
    <source>
        <dbReference type="RuleBase" id="RU366058"/>
    </source>
</evidence>
<keyword evidence="4 6" id="KW-1133">Transmembrane helix</keyword>
<dbReference type="PANTHER" id="PTHR12677:SF59">
    <property type="entry name" value="GOLGI APPARATUS MEMBRANE PROTEIN TVP38-RELATED"/>
    <property type="match status" value="1"/>
</dbReference>
<evidence type="ECO:0000256" key="5">
    <source>
        <dbReference type="ARBA" id="ARBA00023136"/>
    </source>
</evidence>
<feature type="transmembrane region" description="Helical" evidence="6">
    <location>
        <begin position="125"/>
        <end position="150"/>
    </location>
</feature>
<dbReference type="Proteomes" id="UP000450917">
    <property type="component" value="Unassembled WGS sequence"/>
</dbReference>
<dbReference type="Pfam" id="PF09335">
    <property type="entry name" value="VTT_dom"/>
    <property type="match status" value="1"/>
</dbReference>
<evidence type="ECO:0000256" key="1">
    <source>
        <dbReference type="ARBA" id="ARBA00004651"/>
    </source>
</evidence>
<feature type="transmembrane region" description="Helical" evidence="6">
    <location>
        <begin position="263"/>
        <end position="282"/>
    </location>
</feature>
<dbReference type="GO" id="GO:0005886">
    <property type="term" value="C:plasma membrane"/>
    <property type="evidence" value="ECO:0007669"/>
    <property type="project" value="UniProtKB-SubCell"/>
</dbReference>
<keyword evidence="5 6" id="KW-0472">Membrane</keyword>
<dbReference type="PANTHER" id="PTHR12677">
    <property type="entry name" value="GOLGI APPARATUS MEMBRANE PROTEIN TVP38-RELATED"/>
    <property type="match status" value="1"/>
</dbReference>
<feature type="transmembrane region" description="Helical" evidence="6">
    <location>
        <begin position="235"/>
        <end position="257"/>
    </location>
</feature>
<comment type="similarity">
    <text evidence="6">Belongs to the TVP38/TMEM64 family.</text>
</comment>
<dbReference type="InterPro" id="IPR032816">
    <property type="entry name" value="VTT_dom"/>
</dbReference>
<keyword evidence="9" id="KW-1185">Reference proteome</keyword>
<evidence type="ECO:0000256" key="4">
    <source>
        <dbReference type="ARBA" id="ARBA00022989"/>
    </source>
</evidence>
<gene>
    <name evidence="8" type="ORF">GNP93_22025</name>
</gene>
<protein>
    <recommendedName>
        <fullName evidence="6">TVP38/TMEM64 family membrane protein</fullName>
    </recommendedName>
</protein>
<evidence type="ECO:0000313" key="9">
    <source>
        <dbReference type="Proteomes" id="UP000450917"/>
    </source>
</evidence>
<evidence type="ECO:0000256" key="3">
    <source>
        <dbReference type="ARBA" id="ARBA00022692"/>
    </source>
</evidence>
<feature type="transmembrane region" description="Helical" evidence="6">
    <location>
        <begin position="203"/>
        <end position="228"/>
    </location>
</feature>
<reference evidence="8 9" key="1">
    <citation type="submission" date="2019-11" db="EMBL/GenBank/DDBJ databases">
        <title>Draft genome sequences of five Paenibacillus species of dairy origin.</title>
        <authorList>
            <person name="Olajide A.M."/>
            <person name="Chen S."/>
            <person name="Lapointe G."/>
        </authorList>
    </citation>
    <scope>NUCLEOTIDE SEQUENCE [LARGE SCALE GENOMIC DNA]</scope>
    <source>
        <strain evidence="8 9">2CS3</strain>
    </source>
</reference>
<sequence length="307" mass="34312">MFTAMLRLWSLAVVGEKTYPPVRWARSLNGSVRKNASRCIWKLFVRCRHSKGRQDLKGLQNRSWLWGSNKWACAQLSFGERNGNMIKKGLVVLLYGVVIAAVMIFKDSLLSWLSLGGMERLPWMIGAAILLAMIPVVPFGIVAGIIGAAYGPIWGSLINVASSIAAAALTFWAVRLIFQERGRQLMASVKGTERFIFLLERNAFFAVILARLLPFVPAVIVNIGAALFRMSFGSFIMATAVGKVPVMVVFAVMGSQLDSSWPVMLRTLFIYIFFLVVVYVGYRGWLCWMESLYKKEPADEYYIGKGD</sequence>
<feature type="transmembrane region" description="Helical" evidence="6">
    <location>
        <begin position="89"/>
        <end position="105"/>
    </location>
</feature>
<name>A0A7X3CVQ1_9BACL</name>
<keyword evidence="3 6" id="KW-0812">Transmembrane</keyword>
<comment type="caution">
    <text evidence="8">The sequence shown here is derived from an EMBL/GenBank/DDBJ whole genome shotgun (WGS) entry which is preliminary data.</text>
</comment>